<proteinExistence type="predicted"/>
<organism evidence="1">
    <name type="scientific">Bodo saltans virus</name>
    <dbReference type="NCBI Taxonomy" id="2024608"/>
    <lineage>
        <taxon>Viruses</taxon>
        <taxon>Varidnaviria</taxon>
        <taxon>Bamfordvirae</taxon>
        <taxon>Nucleocytoviricota</taxon>
        <taxon>Megaviricetes</taxon>
        <taxon>Imitervirales</taxon>
        <taxon>Mimiviridae</taxon>
        <taxon>Klosneuvirinae</taxon>
        <taxon>Theiavirus</taxon>
        <taxon>Theiavirus salishense</taxon>
    </lineage>
</organism>
<sequence>MHNYAKKITFNYTKQLKKYVEQITYETGTLYDIAIILSKCNIPISDIKIKSKIKAEINEYGEIEDDDEDTNLIDIIEKVKEKFPNKNIMLFNAYGRVYYNKSTSLKFKNFVSKMCGNLTDNNTRFSISKFCKSYPIRQEKEYCKCFEKNYNEYLTNKIKIDDIMKYFEKLNDDNRIKYTLQNTVIVNNNFDYKKYKFVNSIITKYPSIYESNNDNITIMLLLFLINIMHTNKFDITQNLVETYNLNKLQDVLIKLFKKLSCNVQQDMFEDIIFKNSIQLTNMNCAIIYHLWSNIYLKKNDIPDDFKYNRCIEYEFNILKENIIIVINNIVFDSAKIYKTITDKFKNLSFCIQEKIIDNIIFKNTFDLTQESRIEILKNNLDKDTWIEKYNFKTKFNEFVLNTTDLDSFQKMSNMMIQYCGVYMEQYKFVKKLYKYCGLCNHDVQNDTTKIERRREIVNGKNVNGIIVLDDNHIKCPLVQHQHEMHKLQNAYIIEIVSKTEENYILVINKFLDIYEKMINDEMFLITNKLQILNNIFINNESYTFDFRMLYCAYLNVAYNDKSTQFKRRIILTKEFIELSNKMFNNIYSKPMINCTDMTQFCPLDKSELLFNM</sequence>
<name>A0A2H4UW60_9VIRU</name>
<keyword evidence="2" id="KW-1185">Reference proteome</keyword>
<dbReference type="Proteomes" id="UP000240325">
    <property type="component" value="Segment"/>
</dbReference>
<evidence type="ECO:0000313" key="2">
    <source>
        <dbReference type="Proteomes" id="UP000240325"/>
    </source>
</evidence>
<accession>A0A2H4UW60</accession>
<protein>
    <submittedName>
        <fullName evidence="1">Uncharacterized protein</fullName>
    </submittedName>
</protein>
<dbReference type="EMBL" id="MF782455">
    <property type="protein sequence ID" value="ATZ81075.1"/>
    <property type="molecule type" value="Genomic_DNA"/>
</dbReference>
<gene>
    <name evidence="1" type="ORF">BMW23_1030</name>
</gene>
<reference evidence="1" key="1">
    <citation type="journal article" date="2017" name="Elife">
        <title>The kinetoplastid-infecting Bodo saltans virus (BsV), a window into the most abundant giant viruses in the sea.</title>
        <authorList>
            <person name="Deeg C.M."/>
            <person name="Chow C.-E.T."/>
            <person name="Suttle C.A."/>
        </authorList>
    </citation>
    <scope>NUCLEOTIDE SEQUENCE</scope>
    <source>
        <strain evidence="1">NG1</strain>
    </source>
</reference>
<evidence type="ECO:0000313" key="1">
    <source>
        <dbReference type="EMBL" id="ATZ81075.1"/>
    </source>
</evidence>